<feature type="transmembrane region" description="Helical" evidence="3">
    <location>
        <begin position="62"/>
        <end position="82"/>
    </location>
</feature>
<evidence type="ECO:0000259" key="4">
    <source>
        <dbReference type="PROSITE" id="PS50855"/>
    </source>
</evidence>
<accession>A0A4R2RHX7</accession>
<dbReference type="InterPro" id="IPR000883">
    <property type="entry name" value="Cyt_C_Oxase_1"/>
</dbReference>
<sequence>MLSSAENSAAKNMLLTSMIWFIVPALFGGLFVAIKLVWPTFLGDTSFLTYGRLRMVHTNGELLGWLSMVQVGAMYYMIPRLLGTKLWSEKLGNFTVWMWNVGLLVGALTLLAGITSGVEYAELLWPLDLYIAVMVILVIVNIFMTIAQRKEKQFYVSVWYFVASILWLPLVYIIGNIPEPFLHLPGVHQLNFNWFYGHNVLGLWFTTMGVAMAYYLLPKVTGLPIYSHRLSLIGFWTIAIFYVWNGPHHLSNGPIPAWLQKAGIAPSLLLIIPVWSVVANMFLTVKGNWHLVKENVIVKFILTASIFYVAACLQGPFHSLMTVSAVLKFTHWTVGHAHMAPYATFSFIGMAGMFYIIPRVTGRELYSWNLANWSYWLGTIGFLVMALDLWTAGILQGFAWADGKDAMTVVESMRPFMMIRIVGGVLMVASMLVFIWNIMKTVTSGKVVTMETSKNKKPVKLTDTKAAKPVQA</sequence>
<feature type="transmembrane region" description="Helical" evidence="3">
    <location>
        <begin position="297"/>
        <end position="317"/>
    </location>
</feature>
<dbReference type="GO" id="GO:0015990">
    <property type="term" value="P:electron transport coupled proton transport"/>
    <property type="evidence" value="ECO:0007669"/>
    <property type="project" value="TreeGrafter"/>
</dbReference>
<dbReference type="OrthoDB" id="9764568at2"/>
<evidence type="ECO:0000256" key="3">
    <source>
        <dbReference type="SAM" id="Phobius"/>
    </source>
</evidence>
<feature type="transmembrane region" description="Helical" evidence="3">
    <location>
        <begin position="415"/>
        <end position="436"/>
    </location>
</feature>
<organism evidence="5 6">
    <name type="scientific">Heliophilum fasciatum</name>
    <dbReference type="NCBI Taxonomy" id="35700"/>
    <lineage>
        <taxon>Bacteria</taxon>
        <taxon>Bacillati</taxon>
        <taxon>Bacillota</taxon>
        <taxon>Clostridia</taxon>
        <taxon>Eubacteriales</taxon>
        <taxon>Heliobacteriaceae</taxon>
        <taxon>Heliophilum</taxon>
    </lineage>
</organism>
<dbReference type="InterPro" id="IPR023616">
    <property type="entry name" value="Cyt_c_oxase-like_su1_dom"/>
</dbReference>
<dbReference type="GO" id="GO:0020037">
    <property type="term" value="F:heme binding"/>
    <property type="evidence" value="ECO:0007669"/>
    <property type="project" value="InterPro"/>
</dbReference>
<keyword evidence="3" id="KW-0812">Transmembrane</keyword>
<feature type="transmembrane region" description="Helical" evidence="3">
    <location>
        <begin position="226"/>
        <end position="244"/>
    </location>
</feature>
<keyword evidence="3" id="KW-0472">Membrane</keyword>
<evidence type="ECO:0000313" key="5">
    <source>
        <dbReference type="EMBL" id="TCP62049.1"/>
    </source>
</evidence>
<feature type="transmembrane region" description="Helical" evidence="3">
    <location>
        <begin position="129"/>
        <end position="147"/>
    </location>
</feature>
<reference evidence="5 6" key="1">
    <citation type="submission" date="2019-03" db="EMBL/GenBank/DDBJ databases">
        <title>Genomic Encyclopedia of Type Strains, Phase IV (KMG-IV): sequencing the most valuable type-strain genomes for metagenomic binning, comparative biology and taxonomic classification.</title>
        <authorList>
            <person name="Goeker M."/>
        </authorList>
    </citation>
    <scope>NUCLEOTIDE SEQUENCE [LARGE SCALE GENOMIC DNA]</scope>
    <source>
        <strain evidence="5 6">DSM 11170</strain>
    </source>
</reference>
<dbReference type="PANTHER" id="PTHR10422:SF29">
    <property type="entry name" value="CYTOCHROME C OXIDASE SUBUNIT 1 HOMOLOG, BACTEROID"/>
    <property type="match status" value="1"/>
</dbReference>
<dbReference type="GO" id="GO:0004129">
    <property type="term" value="F:cytochrome-c oxidase activity"/>
    <property type="evidence" value="ECO:0007669"/>
    <property type="project" value="InterPro"/>
</dbReference>
<comment type="caution">
    <text evidence="5">The sequence shown here is derived from an EMBL/GenBank/DDBJ whole genome shotgun (WGS) entry which is preliminary data.</text>
</comment>
<feature type="transmembrane region" description="Helical" evidence="3">
    <location>
        <begin position="12"/>
        <end position="38"/>
    </location>
</feature>
<gene>
    <name evidence="5" type="ORF">EDD73_12422</name>
</gene>
<feature type="transmembrane region" description="Helical" evidence="3">
    <location>
        <begin position="154"/>
        <end position="175"/>
    </location>
</feature>
<dbReference type="Pfam" id="PF00115">
    <property type="entry name" value="COX1"/>
    <property type="match status" value="1"/>
</dbReference>
<dbReference type="InterPro" id="IPR036927">
    <property type="entry name" value="Cyt_c_oxase-like_su1_sf"/>
</dbReference>
<feature type="transmembrane region" description="Helical" evidence="3">
    <location>
        <begin position="370"/>
        <end position="395"/>
    </location>
</feature>
<dbReference type="EMBL" id="SLXT01000024">
    <property type="protein sequence ID" value="TCP62049.1"/>
    <property type="molecule type" value="Genomic_DNA"/>
</dbReference>
<dbReference type="SUPFAM" id="SSF81442">
    <property type="entry name" value="Cytochrome c oxidase subunit I-like"/>
    <property type="match status" value="1"/>
</dbReference>
<feature type="domain" description="Cytochrome oxidase subunit I profile" evidence="4">
    <location>
        <begin position="1"/>
        <end position="451"/>
    </location>
</feature>
<feature type="transmembrane region" description="Helical" evidence="3">
    <location>
        <begin position="337"/>
        <end position="358"/>
    </location>
</feature>
<proteinExistence type="predicted"/>
<dbReference type="GO" id="GO:0009060">
    <property type="term" value="P:aerobic respiration"/>
    <property type="evidence" value="ECO:0007669"/>
    <property type="project" value="InterPro"/>
</dbReference>
<protein>
    <submittedName>
        <fullName evidence="5">Cytochrome c oxidase cbb3-type subunit 1</fullName>
    </submittedName>
</protein>
<evidence type="ECO:0000256" key="1">
    <source>
        <dbReference type="ARBA" id="ARBA00022660"/>
    </source>
</evidence>
<keyword evidence="1" id="KW-0679">Respiratory chain</keyword>
<keyword evidence="6" id="KW-1185">Reference proteome</keyword>
<name>A0A4R2RHX7_9FIRM</name>
<dbReference type="PANTHER" id="PTHR10422">
    <property type="entry name" value="CYTOCHROME C OXIDASE SUBUNIT 1"/>
    <property type="match status" value="1"/>
</dbReference>
<dbReference type="Proteomes" id="UP000294813">
    <property type="component" value="Unassembled WGS sequence"/>
</dbReference>
<dbReference type="PROSITE" id="PS50855">
    <property type="entry name" value="COX1"/>
    <property type="match status" value="1"/>
</dbReference>
<keyword evidence="3" id="KW-1133">Transmembrane helix</keyword>
<dbReference type="AlphaFoldDB" id="A0A4R2RHX7"/>
<dbReference type="Gene3D" id="1.20.210.10">
    <property type="entry name" value="Cytochrome c oxidase-like, subunit I domain"/>
    <property type="match status" value="1"/>
</dbReference>
<feature type="transmembrane region" description="Helical" evidence="3">
    <location>
        <begin position="94"/>
        <end position="117"/>
    </location>
</feature>
<evidence type="ECO:0000256" key="2">
    <source>
        <dbReference type="ARBA" id="ARBA00022982"/>
    </source>
</evidence>
<dbReference type="GO" id="GO:0022904">
    <property type="term" value="P:respiratory electron transport chain"/>
    <property type="evidence" value="ECO:0007669"/>
    <property type="project" value="TreeGrafter"/>
</dbReference>
<keyword evidence="1" id="KW-0813">Transport</keyword>
<dbReference type="GO" id="GO:0016020">
    <property type="term" value="C:membrane"/>
    <property type="evidence" value="ECO:0007669"/>
    <property type="project" value="InterPro"/>
</dbReference>
<dbReference type="RefSeq" id="WP_131920103.1">
    <property type="nucleotide sequence ID" value="NZ_JAOQNU010000024.1"/>
</dbReference>
<keyword evidence="2" id="KW-0249">Electron transport</keyword>
<evidence type="ECO:0000313" key="6">
    <source>
        <dbReference type="Proteomes" id="UP000294813"/>
    </source>
</evidence>
<feature type="transmembrane region" description="Helical" evidence="3">
    <location>
        <begin position="264"/>
        <end position="285"/>
    </location>
</feature>
<feature type="transmembrane region" description="Helical" evidence="3">
    <location>
        <begin position="195"/>
        <end position="217"/>
    </location>
</feature>